<keyword evidence="3" id="KW-1185">Reference proteome</keyword>
<dbReference type="PANTHER" id="PTHR43441">
    <property type="entry name" value="RIBOSOMAL-PROTEIN-SERINE ACETYLTRANSFERASE"/>
    <property type="match status" value="1"/>
</dbReference>
<dbReference type="GO" id="GO:0008999">
    <property type="term" value="F:protein-N-terminal-alanine acetyltransferase activity"/>
    <property type="evidence" value="ECO:0007669"/>
    <property type="project" value="TreeGrafter"/>
</dbReference>
<gene>
    <name evidence="2" type="ORF">GSM42_16125</name>
</gene>
<dbReference type="InterPro" id="IPR000182">
    <property type="entry name" value="GNAT_dom"/>
</dbReference>
<dbReference type="EMBL" id="WUUL01000012">
    <property type="protein sequence ID" value="MXQ55212.1"/>
    <property type="molecule type" value="Genomic_DNA"/>
</dbReference>
<dbReference type="Gene3D" id="3.40.630.30">
    <property type="match status" value="1"/>
</dbReference>
<dbReference type="Pfam" id="PF13302">
    <property type="entry name" value="Acetyltransf_3"/>
    <property type="match status" value="1"/>
</dbReference>
<proteinExistence type="predicted"/>
<accession>A0A6I4W4H7</accession>
<dbReference type="SUPFAM" id="SSF55729">
    <property type="entry name" value="Acyl-CoA N-acyltransferases (Nat)"/>
    <property type="match status" value="1"/>
</dbReference>
<dbReference type="RefSeq" id="WP_160802561.1">
    <property type="nucleotide sequence ID" value="NZ_WUUL01000012.1"/>
</dbReference>
<protein>
    <submittedName>
        <fullName evidence="2">GNAT family N-acetyltransferase</fullName>
    </submittedName>
</protein>
<evidence type="ECO:0000313" key="3">
    <source>
        <dbReference type="Proteomes" id="UP000430692"/>
    </source>
</evidence>
<dbReference type="AlphaFoldDB" id="A0A6I4W4H7"/>
<dbReference type="Proteomes" id="UP000430692">
    <property type="component" value="Unassembled WGS sequence"/>
</dbReference>
<keyword evidence="2" id="KW-0808">Transferase</keyword>
<reference evidence="2 3" key="1">
    <citation type="submission" date="2019-12" db="EMBL/GenBank/DDBJ databases">
        <title>Whole-genome analyses of novel actinobacteria.</title>
        <authorList>
            <person name="Sahin N."/>
            <person name="Saygin H."/>
        </authorList>
    </citation>
    <scope>NUCLEOTIDE SEQUENCE [LARGE SCALE GENOMIC DNA]</scope>
    <source>
        <strain evidence="2 3">KC615</strain>
    </source>
</reference>
<dbReference type="GO" id="GO:1990189">
    <property type="term" value="F:protein N-terminal-serine acetyltransferase activity"/>
    <property type="evidence" value="ECO:0007669"/>
    <property type="project" value="TreeGrafter"/>
</dbReference>
<dbReference type="InterPro" id="IPR016181">
    <property type="entry name" value="Acyl_CoA_acyltransferase"/>
</dbReference>
<comment type="caution">
    <text evidence="2">The sequence shown here is derived from an EMBL/GenBank/DDBJ whole genome shotgun (WGS) entry which is preliminary data.</text>
</comment>
<dbReference type="GO" id="GO:0005737">
    <property type="term" value="C:cytoplasm"/>
    <property type="evidence" value="ECO:0007669"/>
    <property type="project" value="TreeGrafter"/>
</dbReference>
<feature type="domain" description="N-acetyltransferase" evidence="1">
    <location>
        <begin position="10"/>
        <end position="176"/>
    </location>
</feature>
<sequence length="182" mass="21366">MFSILVSSEVELRLMQQKNSHEIFQLVDRSRPYLGKFLPWVKYMKSLEDYKEVIQQWLLQLAENKGFQSGIYYKEELVGMIGIHPIDWAAKMTAIGYWLAEEHQGKGIITDCCQKVMQICFEEYELNRLEIRCDPANKRSRAIPKRLGFIQEGVLREAMNQNGQYRDSVVYGILKSEYKESL</sequence>
<organism evidence="2 3">
    <name type="scientific">Shimazuella alba</name>
    <dbReference type="NCBI Taxonomy" id="2690964"/>
    <lineage>
        <taxon>Bacteria</taxon>
        <taxon>Bacillati</taxon>
        <taxon>Bacillota</taxon>
        <taxon>Bacilli</taxon>
        <taxon>Bacillales</taxon>
        <taxon>Thermoactinomycetaceae</taxon>
        <taxon>Shimazuella</taxon>
    </lineage>
</organism>
<dbReference type="PANTHER" id="PTHR43441:SF12">
    <property type="entry name" value="RIBOSOMAL N-ACETYLTRANSFERASE YDAF-RELATED"/>
    <property type="match status" value="1"/>
</dbReference>
<evidence type="ECO:0000313" key="2">
    <source>
        <dbReference type="EMBL" id="MXQ55212.1"/>
    </source>
</evidence>
<dbReference type="InterPro" id="IPR051908">
    <property type="entry name" value="Ribosomal_N-acetyltransferase"/>
</dbReference>
<name>A0A6I4W4H7_9BACL</name>
<evidence type="ECO:0000259" key="1">
    <source>
        <dbReference type="PROSITE" id="PS51186"/>
    </source>
</evidence>
<dbReference type="PROSITE" id="PS51186">
    <property type="entry name" value="GNAT"/>
    <property type="match status" value="1"/>
</dbReference>